<dbReference type="AlphaFoldDB" id="A0A098B5Q1"/>
<dbReference type="RefSeq" id="WP_011460831.1">
    <property type="nucleotide sequence ID" value="NZ_LK996017.1"/>
</dbReference>
<evidence type="ECO:0000313" key="1">
    <source>
        <dbReference type="EMBL" id="CDX03186.1"/>
    </source>
</evidence>
<dbReference type="PATRIC" id="fig|49338.4.peg.3549"/>
<sequence length="561" mass="65592">MSAELKEFNTLKLNLEDFIELLNQVYTNEELNSYKRDYVDKYYKRSLKLDEYMTLNRESSSGEYWYNFINNSTQISQTKVYKGKRITDLFFSQVIFCFKSPRNFSDCKNFRKDFPQRNSVEKKSAERVINYFLCIPLQSIVKGEDPKAAKANQPINDNDLIEKHIISTNLRAERNFFKLLIEKMEKKAELSLGEVRRALQGNAAKDICFLFPKAFPCYLKAKKVIYNLEEAMKTINSTSYTYAHYFQLQDEVTDALLQVMEHVVLPMALVRKSNYKASFFDYLMDYWLELEYKPVQRMLLKMVCLADARGELHVTKDELLQLMGDGKYQEYLSAYLMEKNPASQSQFANDQLFQSLLRVKDKENEKVYLEFSIRDYLEHFEKNGIQLTQEEDLMVKKLAQLTDSTTLPMEGYPTFCFAENGYAKALVQQVKEDEITLHVDFNALILEGEVIYPVPKFAGLCYSFIPPKDYSLYSHFLFSTLSPEDDIAAINVEFKNEGRRAQFTFQVDIQKELTAQTLDLKRIPINIIENIQEICFVFTLSSFRDIKSQKGILKLSGVRFM</sequence>
<evidence type="ECO:0008006" key="2">
    <source>
        <dbReference type="Google" id="ProtNLM"/>
    </source>
</evidence>
<organism evidence="1">
    <name type="scientific">Desulfitobacterium hafniense</name>
    <name type="common">Desulfitobacterium frappieri</name>
    <dbReference type="NCBI Taxonomy" id="49338"/>
    <lineage>
        <taxon>Bacteria</taxon>
        <taxon>Bacillati</taxon>
        <taxon>Bacillota</taxon>
        <taxon>Clostridia</taxon>
        <taxon>Eubacteriales</taxon>
        <taxon>Desulfitobacteriaceae</taxon>
        <taxon>Desulfitobacterium</taxon>
    </lineage>
</organism>
<protein>
    <recommendedName>
        <fullName evidence="2">DUF2357 domain-containing protein</fullName>
    </recommendedName>
</protein>
<accession>A0A098B5Q1</accession>
<dbReference type="EMBL" id="LK996017">
    <property type="protein sequence ID" value="CDX03186.1"/>
    <property type="molecule type" value="Genomic_DNA"/>
</dbReference>
<reference evidence="1" key="1">
    <citation type="submission" date="2014-07" db="EMBL/GenBank/DDBJ databases">
        <authorList>
            <person name="Hornung V.Bastian."/>
        </authorList>
    </citation>
    <scope>NUCLEOTIDE SEQUENCE</scope>
    <source>
        <strain evidence="1">PCE-S</strain>
    </source>
</reference>
<gene>
    <name evidence="1" type="ORF">DPCES_3299</name>
</gene>
<proteinExistence type="predicted"/>
<name>A0A098B5Q1_DESHA</name>